<feature type="transmembrane region" description="Helical" evidence="1">
    <location>
        <begin position="47"/>
        <end position="70"/>
    </location>
</feature>
<comment type="caution">
    <text evidence="2">The sequence shown here is derived from an EMBL/GenBank/DDBJ whole genome shotgun (WGS) entry which is preliminary data.</text>
</comment>
<dbReference type="Gene3D" id="1.20.1250.20">
    <property type="entry name" value="MFS general substrate transporter like domains"/>
    <property type="match status" value="1"/>
</dbReference>
<evidence type="ECO:0000313" key="2">
    <source>
        <dbReference type="EMBL" id="KAH3807801.1"/>
    </source>
</evidence>
<keyword evidence="1" id="KW-0812">Transmembrane</keyword>
<dbReference type="InterPro" id="IPR036259">
    <property type="entry name" value="MFS_trans_sf"/>
</dbReference>
<gene>
    <name evidence="2" type="ORF">DPMN_136149</name>
</gene>
<name>A0A9D4JCD7_DREPO</name>
<reference evidence="2" key="2">
    <citation type="submission" date="2020-11" db="EMBL/GenBank/DDBJ databases">
        <authorList>
            <person name="McCartney M.A."/>
            <person name="Auch B."/>
            <person name="Kono T."/>
            <person name="Mallez S."/>
            <person name="Becker A."/>
            <person name="Gohl D.M."/>
            <person name="Silverstein K.A.T."/>
            <person name="Koren S."/>
            <person name="Bechman K.B."/>
            <person name="Herman A."/>
            <person name="Abrahante J.E."/>
            <person name="Garbe J."/>
        </authorList>
    </citation>
    <scope>NUCLEOTIDE SEQUENCE</scope>
    <source>
        <strain evidence="2">Duluth1</strain>
        <tissue evidence="2">Whole animal</tissue>
    </source>
</reference>
<proteinExistence type="predicted"/>
<dbReference type="GO" id="GO:0008028">
    <property type="term" value="F:monocarboxylic acid transmembrane transporter activity"/>
    <property type="evidence" value="ECO:0007669"/>
    <property type="project" value="TreeGrafter"/>
</dbReference>
<dbReference type="Proteomes" id="UP000828390">
    <property type="component" value="Unassembled WGS sequence"/>
</dbReference>
<dbReference type="InterPro" id="IPR050327">
    <property type="entry name" value="Proton-linked_MCT"/>
</dbReference>
<evidence type="ECO:0000256" key="1">
    <source>
        <dbReference type="SAM" id="Phobius"/>
    </source>
</evidence>
<evidence type="ECO:0008006" key="4">
    <source>
        <dbReference type="Google" id="ProtNLM"/>
    </source>
</evidence>
<dbReference type="PANTHER" id="PTHR11360">
    <property type="entry name" value="MONOCARBOXYLATE TRANSPORTER"/>
    <property type="match status" value="1"/>
</dbReference>
<sequence length="230" mass="25146">MIASPELAIIGAYFNKHRGLANSIFTAGGSLGGLAFAPVVVKLFDEYGYTGAMLIISALLMHSILSGLLMRPIELYSLRRNKGDSKKEEDTSVIFGDGKDHDKSINKARGEITDTNYDLDDELDVDDERETAFKGSGKSLDQRLKNAAMQSYDVDIANRNQQGSPLISRARAHSYNAKRSRTLSECTEVSKSTLTKVIQAIDRSEVALYASGECIFGSFIGINSARKHLS</sequence>
<dbReference type="AlphaFoldDB" id="A0A9D4JCD7"/>
<feature type="transmembrane region" description="Helical" evidence="1">
    <location>
        <begin position="20"/>
        <end position="41"/>
    </location>
</feature>
<keyword evidence="1" id="KW-0472">Membrane</keyword>
<keyword evidence="1" id="KW-1133">Transmembrane helix</keyword>
<reference evidence="2" key="1">
    <citation type="journal article" date="2019" name="bioRxiv">
        <title>The Genome of the Zebra Mussel, Dreissena polymorpha: A Resource for Invasive Species Research.</title>
        <authorList>
            <person name="McCartney M.A."/>
            <person name="Auch B."/>
            <person name="Kono T."/>
            <person name="Mallez S."/>
            <person name="Zhang Y."/>
            <person name="Obille A."/>
            <person name="Becker A."/>
            <person name="Abrahante J.E."/>
            <person name="Garbe J."/>
            <person name="Badalamenti J.P."/>
            <person name="Herman A."/>
            <person name="Mangelson H."/>
            <person name="Liachko I."/>
            <person name="Sullivan S."/>
            <person name="Sone E.D."/>
            <person name="Koren S."/>
            <person name="Silverstein K.A.T."/>
            <person name="Beckman K.B."/>
            <person name="Gohl D.M."/>
        </authorList>
    </citation>
    <scope>NUCLEOTIDE SEQUENCE</scope>
    <source>
        <strain evidence="2">Duluth1</strain>
        <tissue evidence="2">Whole animal</tissue>
    </source>
</reference>
<dbReference type="SUPFAM" id="SSF103473">
    <property type="entry name" value="MFS general substrate transporter"/>
    <property type="match status" value="1"/>
</dbReference>
<dbReference type="PANTHER" id="PTHR11360:SF303">
    <property type="entry name" value="MAJOR FACILITATOR SUPERFAMILY (MFS) PROFILE DOMAIN-CONTAINING PROTEIN"/>
    <property type="match status" value="1"/>
</dbReference>
<keyword evidence="3" id="KW-1185">Reference proteome</keyword>
<evidence type="ECO:0000313" key="3">
    <source>
        <dbReference type="Proteomes" id="UP000828390"/>
    </source>
</evidence>
<accession>A0A9D4JCD7</accession>
<dbReference type="EMBL" id="JAIWYP010000006">
    <property type="protein sequence ID" value="KAH3807801.1"/>
    <property type="molecule type" value="Genomic_DNA"/>
</dbReference>
<organism evidence="2 3">
    <name type="scientific">Dreissena polymorpha</name>
    <name type="common">Zebra mussel</name>
    <name type="synonym">Mytilus polymorpha</name>
    <dbReference type="NCBI Taxonomy" id="45954"/>
    <lineage>
        <taxon>Eukaryota</taxon>
        <taxon>Metazoa</taxon>
        <taxon>Spiralia</taxon>
        <taxon>Lophotrochozoa</taxon>
        <taxon>Mollusca</taxon>
        <taxon>Bivalvia</taxon>
        <taxon>Autobranchia</taxon>
        <taxon>Heteroconchia</taxon>
        <taxon>Euheterodonta</taxon>
        <taxon>Imparidentia</taxon>
        <taxon>Neoheterodontei</taxon>
        <taxon>Myida</taxon>
        <taxon>Dreissenoidea</taxon>
        <taxon>Dreissenidae</taxon>
        <taxon>Dreissena</taxon>
    </lineage>
</organism>
<protein>
    <recommendedName>
        <fullName evidence="4">Monocarboxylate transporter</fullName>
    </recommendedName>
</protein>